<dbReference type="RefSeq" id="WP_114591108.1">
    <property type="nucleotide sequence ID" value="NZ_CP031165.1"/>
</dbReference>
<keyword evidence="1" id="KW-1133">Transmembrane helix</keyword>
<organism evidence="2 3">
    <name type="scientific">Euzebya pacifica</name>
    <dbReference type="NCBI Taxonomy" id="1608957"/>
    <lineage>
        <taxon>Bacteria</taxon>
        <taxon>Bacillati</taxon>
        <taxon>Actinomycetota</taxon>
        <taxon>Nitriliruptoria</taxon>
        <taxon>Euzebyales</taxon>
    </lineage>
</organism>
<dbReference type="AlphaFoldDB" id="A0A346XW61"/>
<gene>
    <name evidence="2" type="ORF">DVS28_a1767</name>
</gene>
<evidence type="ECO:0000313" key="3">
    <source>
        <dbReference type="Proteomes" id="UP000264006"/>
    </source>
</evidence>
<feature type="transmembrane region" description="Helical" evidence="1">
    <location>
        <begin position="20"/>
        <end position="43"/>
    </location>
</feature>
<name>A0A346XW61_9ACTN</name>
<evidence type="ECO:0000256" key="1">
    <source>
        <dbReference type="SAM" id="Phobius"/>
    </source>
</evidence>
<proteinExistence type="predicted"/>
<reference evidence="2 3" key="1">
    <citation type="submission" date="2018-09" db="EMBL/GenBank/DDBJ databases">
        <title>Complete genome sequence of Euzebya sp. DY32-46 isolated from seawater of Pacific Ocean.</title>
        <authorList>
            <person name="Xu L."/>
            <person name="Wu Y.-H."/>
            <person name="Xu X.-W."/>
        </authorList>
    </citation>
    <scope>NUCLEOTIDE SEQUENCE [LARGE SCALE GENOMIC DNA]</scope>
    <source>
        <strain evidence="2 3">DY32-46</strain>
    </source>
</reference>
<keyword evidence="3" id="KW-1185">Reference proteome</keyword>
<keyword evidence="1" id="KW-0812">Transmembrane</keyword>
<dbReference type="Proteomes" id="UP000264006">
    <property type="component" value="Chromosome"/>
</dbReference>
<dbReference type="EMBL" id="CP031165">
    <property type="protein sequence ID" value="AXV06458.1"/>
    <property type="molecule type" value="Genomic_DNA"/>
</dbReference>
<protein>
    <submittedName>
        <fullName evidence="2">Uncharacterized protein</fullName>
    </submittedName>
</protein>
<evidence type="ECO:0000313" key="2">
    <source>
        <dbReference type="EMBL" id="AXV06458.1"/>
    </source>
</evidence>
<dbReference type="OrthoDB" id="36432at2"/>
<accession>A0A346XW61</accession>
<dbReference type="KEGG" id="euz:DVS28_a1767"/>
<keyword evidence="1" id="KW-0472">Membrane</keyword>
<sequence length="528" mass="57842">MRTLLKALWPSRLHDEEGYALVLTIGMASILAILVSTVTAVTIRETRQSSDDRNRQAALAAADAGIDDYLYRLNRNQDYWQWPDAGTPPDGNLAFSQFVDVPGTSEAQFTYNVDATSLPTTGNIYLTSTGQVRGETRTVLTQLRRQNFLNYLYFTEYETLSPLVYPYNGLTQAQAEVVCRRHVYDSPARDSRCIQINWATGDVVNGPFHTNDRFVVYGRPEFRGPATGSSPGNLYSVNSYDGAVFQPGYPRRADRLTMPPSNQSIRREADHTIGGEGCLYTGPTEIEFVGTQMWVTSPQTQSSGSGCGSWPGGRQRVNLPTNGVVYVQNVPASQSVSGCGGGNGLGYPYDNARQDHITYDCRAGDAFVEGTVNGRVTVASENNLAIIWHITRADRSANSDDIIGLVAQNLVQIYHPVSSGGSQRRAGPNHPSQYFYNPQIDAAILSVTGSFLVPNWNQGIPLGDISVNGAIAQVFRGPVGLVNGSTGYFKDYVYDQRFLYQSPPHFIDPVEGQWEVAVYSECPSGTCT</sequence>